<dbReference type="Pfam" id="PF07615">
    <property type="entry name" value="Ykof"/>
    <property type="match status" value="1"/>
</dbReference>
<organism evidence="2 3">
    <name type="scientific">Zhongshania aliphaticivorans</name>
    <dbReference type="NCBI Taxonomy" id="1470434"/>
    <lineage>
        <taxon>Bacteria</taxon>
        <taxon>Pseudomonadati</taxon>
        <taxon>Pseudomonadota</taxon>
        <taxon>Gammaproteobacteria</taxon>
        <taxon>Cellvibrionales</taxon>
        <taxon>Spongiibacteraceae</taxon>
        <taxon>Zhongshania</taxon>
    </lineage>
</organism>
<dbReference type="Gene3D" id="3.30.70.930">
    <property type="match status" value="1"/>
</dbReference>
<gene>
    <name evidence="2" type="ORF">AZF00_06210</name>
</gene>
<sequence length="87" mass="10006">MKLSVEISMYPLKDIYIPAIQDFIDRLNSHANLQVLTNTMSTQIFGDYEVVMDVIKQEMRKSYEQFGRAIFVCKFIDGNLSPATDHA</sequence>
<name>A0A127M436_9GAMM</name>
<proteinExistence type="predicted"/>
<reference evidence="2 3" key="1">
    <citation type="submission" date="2015-12" db="EMBL/GenBank/DDBJ databases">
        <authorList>
            <person name="Shamseldin A."/>
            <person name="Moawad H."/>
            <person name="Abd El-Rahim W.M."/>
            <person name="Sadowsky M.J."/>
        </authorList>
    </citation>
    <scope>NUCLEOTIDE SEQUENCE [LARGE SCALE GENOMIC DNA]</scope>
    <source>
        <strain evidence="2 3">SM2</strain>
    </source>
</reference>
<feature type="domain" description="Thiamin/hydroxymethyl pyrimidine-binding YkoF putative" evidence="1">
    <location>
        <begin position="5"/>
        <end position="65"/>
    </location>
</feature>
<evidence type="ECO:0000259" key="1">
    <source>
        <dbReference type="Pfam" id="PF07615"/>
    </source>
</evidence>
<dbReference type="STRING" id="1470434.AZF00_06210"/>
<accession>A0A127M436</accession>
<protein>
    <recommendedName>
        <fullName evidence="1">Thiamin/hydroxymethyl pyrimidine-binding YkoF putative domain-containing protein</fullName>
    </recommendedName>
</protein>
<dbReference type="Proteomes" id="UP000074119">
    <property type="component" value="Chromosome"/>
</dbReference>
<evidence type="ECO:0000313" key="2">
    <source>
        <dbReference type="EMBL" id="AMO67921.1"/>
    </source>
</evidence>
<dbReference type="InterPro" id="IPR011522">
    <property type="entry name" value="Thiamin/HMP-bd_put_YkoF"/>
</dbReference>
<dbReference type="EMBL" id="CP014544">
    <property type="protein sequence ID" value="AMO67921.1"/>
    <property type="molecule type" value="Genomic_DNA"/>
</dbReference>
<dbReference type="RefSeq" id="WP_062383397.1">
    <property type="nucleotide sequence ID" value="NZ_CP014544.1"/>
</dbReference>
<dbReference type="SUPFAM" id="SSF89957">
    <property type="entry name" value="MTH1187/YkoF-like"/>
    <property type="match status" value="1"/>
</dbReference>
<dbReference type="InterPro" id="IPR029756">
    <property type="entry name" value="MTH1187/YkoF-like"/>
</dbReference>
<dbReference type="KEGG" id="zal:AZF00_06210"/>
<evidence type="ECO:0000313" key="3">
    <source>
        <dbReference type="Proteomes" id="UP000074119"/>
    </source>
</evidence>
<dbReference type="AlphaFoldDB" id="A0A127M436"/>